<dbReference type="NCBIfam" id="TIGR03329">
    <property type="entry name" value="Phn_aa_oxid"/>
    <property type="match status" value="1"/>
</dbReference>
<dbReference type="EMBL" id="CP015839">
    <property type="protein sequence ID" value="ANG62928.1"/>
    <property type="molecule type" value="Genomic_DNA"/>
</dbReference>
<dbReference type="SUPFAM" id="SSF51905">
    <property type="entry name" value="FAD/NAD(P)-binding domain"/>
    <property type="match status" value="1"/>
</dbReference>
<dbReference type="Proteomes" id="UP000078070">
    <property type="component" value="Chromosome"/>
</dbReference>
<evidence type="ECO:0000313" key="4">
    <source>
        <dbReference type="Proteomes" id="UP000078070"/>
    </source>
</evidence>
<evidence type="ECO:0000313" key="3">
    <source>
        <dbReference type="EMBL" id="ANG62928.1"/>
    </source>
</evidence>
<reference evidence="4" key="1">
    <citation type="submission" date="2016-05" db="EMBL/GenBank/DDBJ databases">
        <authorList>
            <person name="Baek K."/>
            <person name="Yang S.-J."/>
        </authorList>
    </citation>
    <scope>NUCLEOTIDE SEQUENCE [LARGE SCALE GENOMIC DNA]</scope>
    <source>
        <strain evidence="4">ST58-10</strain>
    </source>
</reference>
<feature type="domain" description="FAD dependent oxidoreductase" evidence="2">
    <location>
        <begin position="32"/>
        <end position="397"/>
    </location>
</feature>
<dbReference type="GO" id="GO:0005737">
    <property type="term" value="C:cytoplasm"/>
    <property type="evidence" value="ECO:0007669"/>
    <property type="project" value="TreeGrafter"/>
</dbReference>
<evidence type="ECO:0000259" key="2">
    <source>
        <dbReference type="Pfam" id="PF01266"/>
    </source>
</evidence>
<reference evidence="3 4" key="2">
    <citation type="journal article" date="2018" name="Int. J. Syst. Evol. Microbiol.">
        <title>Marinobacterium aestuarii sp. nov., a benzene-degrading marine bacterium isolated from estuary sediment.</title>
        <authorList>
            <person name="Bae S.S."/>
            <person name="Jung J."/>
            <person name="Chung D."/>
            <person name="Baek K."/>
        </authorList>
    </citation>
    <scope>NUCLEOTIDE SEQUENCE [LARGE SCALE GENOMIC DNA]</scope>
    <source>
        <strain evidence="3 4">ST58-10</strain>
    </source>
</reference>
<dbReference type="STRING" id="1821621.A8C75_10805"/>
<dbReference type="Gene3D" id="3.30.9.10">
    <property type="entry name" value="D-Amino Acid Oxidase, subunit A, domain 2"/>
    <property type="match status" value="1"/>
</dbReference>
<dbReference type="AlphaFoldDB" id="A0A1A9EZ55"/>
<dbReference type="KEGG" id="mars:A8C75_10805"/>
<dbReference type="InterPro" id="IPR036188">
    <property type="entry name" value="FAD/NAD-bd_sf"/>
</dbReference>
<name>A0A1A9EZ55_9GAMM</name>
<dbReference type="Gene3D" id="3.50.50.60">
    <property type="entry name" value="FAD/NAD(P)-binding domain"/>
    <property type="match status" value="1"/>
</dbReference>
<dbReference type="InterPro" id="IPR006076">
    <property type="entry name" value="FAD-dep_OxRdtase"/>
</dbReference>
<proteinExistence type="predicted"/>
<sequence length="468" mass="51851">MKHRYEPFWFDQALGLEQQVTVSALRADTTADICIVGGGFTGLWTAIELKQRQPNLDVLLIERDLCGSGASGRNGGCMLTWSTKYLTLKRLFGEAEAKRLVQASEQAVFDIRDFCQKHQIDAQVRIDGTLYTATSHAQCNNMDPVMRALDEAGINSWQTLAPEQVQRQAGSPRHLEGFYSPAAGSLQPAMLVRGLRRVAEQQYAVRIHEQTPLQRLEPGSPIKIQTPGGTVRASKVIMALNGWTPEFVPALRRAIVLVSSDMAITPPMPEQLAQIGLDHGQAVVDSRVFVHYYRTTPDGRLMLGKGGNLFAYGNRMLRAFDEPSRYQRLLRESFDHLFPGLPSPAFVRTWTGPSDRSVTGLPFFDRLPGHDNIFYGLGYSGNGVVQSHIGGHILASLALDADDEWSRSGLAAGPVGFFPPEPVRWLGAMTVRNAVRRKENAEDHCRTPYWWDKRLARLAGAAGKTDKA</sequence>
<dbReference type="InterPro" id="IPR017715">
    <property type="entry name" value="NH2-phosphonate_OxRdtase"/>
</dbReference>
<dbReference type="GO" id="GO:0016491">
    <property type="term" value="F:oxidoreductase activity"/>
    <property type="evidence" value="ECO:0007669"/>
    <property type="project" value="UniProtKB-KW"/>
</dbReference>
<dbReference type="OrthoDB" id="311718at2"/>
<dbReference type="PANTHER" id="PTHR13847:SF285">
    <property type="entry name" value="FAD DEPENDENT OXIDOREDUCTASE DOMAIN-CONTAINING PROTEIN"/>
    <property type="match status" value="1"/>
</dbReference>
<accession>A0A1A9EZ55</accession>
<dbReference type="Pfam" id="PF01266">
    <property type="entry name" value="DAO"/>
    <property type="match status" value="1"/>
</dbReference>
<dbReference type="PANTHER" id="PTHR13847">
    <property type="entry name" value="SARCOSINE DEHYDROGENASE-RELATED"/>
    <property type="match status" value="1"/>
</dbReference>
<protein>
    <submittedName>
        <fullName evidence="3">FAD-dependent oxidoreductase</fullName>
    </submittedName>
</protein>
<organism evidence="3 4">
    <name type="scientific">Marinobacterium aestuarii</name>
    <dbReference type="NCBI Taxonomy" id="1821621"/>
    <lineage>
        <taxon>Bacteria</taxon>
        <taxon>Pseudomonadati</taxon>
        <taxon>Pseudomonadota</taxon>
        <taxon>Gammaproteobacteria</taxon>
        <taxon>Oceanospirillales</taxon>
        <taxon>Oceanospirillaceae</taxon>
        <taxon>Marinobacterium</taxon>
    </lineage>
</organism>
<keyword evidence="1" id="KW-0560">Oxidoreductase</keyword>
<dbReference type="RefSeq" id="WP_067381910.1">
    <property type="nucleotide sequence ID" value="NZ_CP015839.1"/>
</dbReference>
<evidence type="ECO:0000256" key="1">
    <source>
        <dbReference type="ARBA" id="ARBA00023002"/>
    </source>
</evidence>
<keyword evidence="4" id="KW-1185">Reference proteome</keyword>
<gene>
    <name evidence="3" type="ORF">A8C75_10805</name>
</gene>